<organism evidence="8 9">
    <name type="scientific">Castilleja foliolosa</name>
    <dbReference type="NCBI Taxonomy" id="1961234"/>
    <lineage>
        <taxon>Eukaryota</taxon>
        <taxon>Viridiplantae</taxon>
        <taxon>Streptophyta</taxon>
        <taxon>Embryophyta</taxon>
        <taxon>Tracheophyta</taxon>
        <taxon>Spermatophyta</taxon>
        <taxon>Magnoliopsida</taxon>
        <taxon>eudicotyledons</taxon>
        <taxon>Gunneridae</taxon>
        <taxon>Pentapetalae</taxon>
        <taxon>asterids</taxon>
        <taxon>lamiids</taxon>
        <taxon>Lamiales</taxon>
        <taxon>Orobanchaceae</taxon>
        <taxon>Pedicularideae</taxon>
        <taxon>Castillejinae</taxon>
        <taxon>Castilleja</taxon>
    </lineage>
</organism>
<keyword evidence="9" id="KW-1185">Reference proteome</keyword>
<keyword evidence="4" id="KW-0636">Prenylation</keyword>
<dbReference type="InterPro" id="IPR006121">
    <property type="entry name" value="HMA_dom"/>
</dbReference>
<comment type="similarity">
    <text evidence="5">Belongs to the HIPP family.</text>
</comment>
<dbReference type="PROSITE" id="PS50846">
    <property type="entry name" value="HMA_2"/>
    <property type="match status" value="2"/>
</dbReference>
<evidence type="ECO:0000256" key="5">
    <source>
        <dbReference type="ARBA" id="ARBA00024045"/>
    </source>
</evidence>
<evidence type="ECO:0000259" key="7">
    <source>
        <dbReference type="PROSITE" id="PS50846"/>
    </source>
</evidence>
<evidence type="ECO:0000256" key="2">
    <source>
        <dbReference type="ARBA" id="ARBA00022481"/>
    </source>
</evidence>
<protein>
    <recommendedName>
        <fullName evidence="7">HMA domain-containing protein</fullName>
    </recommendedName>
</protein>
<evidence type="ECO:0000256" key="3">
    <source>
        <dbReference type="ARBA" id="ARBA00022723"/>
    </source>
</evidence>
<name>A0ABD3EP71_9LAMI</name>
<sequence>MMNQQQQQQQEASEESKACEHQKNSNKENPNEKPKNNPVNGIIILGVYIHCEGCENEVLKCLRGLEGVDGIEIDANNQKVIIKGKKADPIKMVERLRKKTGKHVKLISPQPKKQVKEEKLTEAEPKVIEVVLKVYMHCEGCAKDLKHCIHDLEGVQTVVPEMTKNVVTVKGTMDPQRLVEFISKRGGRRATIVKQNIDAKIVKQDNKEKKKVEVDNHKDDNTICYIYPPEPLYTPQLFSDENPNSCSMM</sequence>
<dbReference type="PANTHER" id="PTHR46195:SF3">
    <property type="entry name" value="HEAVY METAL-ASSOCIATED ISOPRENYLATED PLANT PROTEIN 3-LIKE"/>
    <property type="match status" value="1"/>
</dbReference>
<reference evidence="9" key="1">
    <citation type="journal article" date="2024" name="IScience">
        <title>Strigolactones Initiate the Formation of Haustorium-like Structures in Castilleja.</title>
        <authorList>
            <person name="Buerger M."/>
            <person name="Peterson D."/>
            <person name="Chory J."/>
        </authorList>
    </citation>
    <scope>NUCLEOTIDE SEQUENCE [LARGE SCALE GENOMIC DNA]</scope>
</reference>
<keyword evidence="2" id="KW-0488">Methylation</keyword>
<dbReference type="Gene3D" id="3.30.70.100">
    <property type="match status" value="2"/>
</dbReference>
<feature type="region of interest" description="Disordered" evidence="6">
    <location>
        <begin position="1"/>
        <end position="37"/>
    </location>
</feature>
<keyword evidence="3" id="KW-0479">Metal-binding</keyword>
<dbReference type="GO" id="GO:0009626">
    <property type="term" value="P:plant-type hypersensitive response"/>
    <property type="evidence" value="ECO:0007669"/>
    <property type="project" value="UniProtKB-KW"/>
</dbReference>
<accession>A0ABD3EP71</accession>
<gene>
    <name evidence="8" type="ORF">CASFOL_000412</name>
</gene>
<feature type="domain" description="HMA" evidence="7">
    <location>
        <begin position="40"/>
        <end position="105"/>
    </location>
</feature>
<evidence type="ECO:0000256" key="1">
    <source>
        <dbReference type="ARBA" id="ARBA00004170"/>
    </source>
</evidence>
<dbReference type="AlphaFoldDB" id="A0ABD3EP71"/>
<evidence type="ECO:0000256" key="4">
    <source>
        <dbReference type="ARBA" id="ARBA00023289"/>
    </source>
</evidence>
<keyword evidence="4" id="KW-0449">Lipoprotein</keyword>
<dbReference type="InterPro" id="IPR036163">
    <property type="entry name" value="HMA_dom_sf"/>
</dbReference>
<dbReference type="Proteomes" id="UP001632038">
    <property type="component" value="Unassembled WGS sequence"/>
</dbReference>
<dbReference type="GO" id="GO:0016020">
    <property type="term" value="C:membrane"/>
    <property type="evidence" value="ECO:0007669"/>
    <property type="project" value="UniProtKB-SubCell"/>
</dbReference>
<feature type="compositionally biased region" description="Basic and acidic residues" evidence="6">
    <location>
        <begin position="14"/>
        <end position="35"/>
    </location>
</feature>
<dbReference type="InterPro" id="IPR044577">
    <property type="entry name" value="HIPP4/7/8/17/18/19"/>
</dbReference>
<dbReference type="SUPFAM" id="SSF55008">
    <property type="entry name" value="HMA, heavy metal-associated domain"/>
    <property type="match status" value="2"/>
</dbReference>
<evidence type="ECO:0000313" key="9">
    <source>
        <dbReference type="Proteomes" id="UP001632038"/>
    </source>
</evidence>
<dbReference type="CDD" id="cd00371">
    <property type="entry name" value="HMA"/>
    <property type="match status" value="2"/>
</dbReference>
<evidence type="ECO:0000313" key="8">
    <source>
        <dbReference type="EMBL" id="KAL3656016.1"/>
    </source>
</evidence>
<dbReference type="EMBL" id="JAVIJP010000001">
    <property type="protein sequence ID" value="KAL3656016.1"/>
    <property type="molecule type" value="Genomic_DNA"/>
</dbReference>
<comment type="subcellular location">
    <subcellularLocation>
        <location evidence="1">Membrane</location>
        <topology evidence="1">Peripheral membrane protein</topology>
    </subcellularLocation>
</comment>
<evidence type="ECO:0000256" key="6">
    <source>
        <dbReference type="SAM" id="MobiDB-lite"/>
    </source>
</evidence>
<feature type="compositionally biased region" description="Low complexity" evidence="6">
    <location>
        <begin position="1"/>
        <end position="10"/>
    </location>
</feature>
<dbReference type="PANTHER" id="PTHR46195">
    <property type="entry name" value="HEAVY METAL-ASSOCIATED ISOPRENYLATED PLANT PROTEIN 7"/>
    <property type="match status" value="1"/>
</dbReference>
<proteinExistence type="inferred from homology"/>
<feature type="domain" description="HMA" evidence="7">
    <location>
        <begin position="127"/>
        <end position="190"/>
    </location>
</feature>
<dbReference type="GO" id="GO:0046872">
    <property type="term" value="F:metal ion binding"/>
    <property type="evidence" value="ECO:0007669"/>
    <property type="project" value="UniProtKB-KW"/>
</dbReference>
<dbReference type="Pfam" id="PF00403">
    <property type="entry name" value="HMA"/>
    <property type="match status" value="2"/>
</dbReference>
<comment type="caution">
    <text evidence="8">The sequence shown here is derived from an EMBL/GenBank/DDBJ whole genome shotgun (WGS) entry which is preliminary data.</text>
</comment>